<dbReference type="EMBL" id="JASGBP010000005">
    <property type="protein sequence ID" value="MDI9257572.1"/>
    <property type="molecule type" value="Genomic_DNA"/>
</dbReference>
<evidence type="ECO:0000313" key="1">
    <source>
        <dbReference type="EMBL" id="MDI9257572.1"/>
    </source>
</evidence>
<dbReference type="RefSeq" id="WP_283239251.1">
    <property type="nucleotide sequence ID" value="NZ_JASGBP010000005.1"/>
</dbReference>
<dbReference type="Gene3D" id="3.40.50.150">
    <property type="entry name" value="Vaccinia Virus protein VP39"/>
    <property type="match status" value="1"/>
</dbReference>
<dbReference type="Pfam" id="PF13578">
    <property type="entry name" value="Methyltransf_24"/>
    <property type="match status" value="1"/>
</dbReference>
<dbReference type="Proteomes" id="UP001230035">
    <property type="component" value="Unassembled WGS sequence"/>
</dbReference>
<accession>A0ABT6XRF9</accession>
<dbReference type="SUPFAM" id="SSF53335">
    <property type="entry name" value="S-adenosyl-L-methionine-dependent methyltransferases"/>
    <property type="match status" value="1"/>
</dbReference>
<evidence type="ECO:0000313" key="2">
    <source>
        <dbReference type="Proteomes" id="UP001230035"/>
    </source>
</evidence>
<sequence length="181" mass="20709">MANIANDIVINNKKSILEFGAGISTIIIARLIKMNNLNATIVTIDESAEWILIVKKLLQDENLEGIVTFIHAPTVKSSEMERSFEYDGNIVNEKLANKKFDLVLIDGPIGWSSKKRYSRVSNIKYFINNLDENFTIFIDDTNRKGERYLVNQLRKQLGLKPNELDATFVSFTKGRTFNYEI</sequence>
<dbReference type="GO" id="GO:0032259">
    <property type="term" value="P:methylation"/>
    <property type="evidence" value="ECO:0007669"/>
    <property type="project" value="UniProtKB-KW"/>
</dbReference>
<reference evidence="1 2" key="1">
    <citation type="submission" date="2023-05" db="EMBL/GenBank/DDBJ databases">
        <title>Flavobacterium sedimenti sp. nov., isolated from the sediment.</title>
        <authorList>
            <person name="Wu N."/>
        </authorList>
    </citation>
    <scope>NUCLEOTIDE SEQUENCE [LARGE SCALE GENOMIC DNA]</scope>
    <source>
        <strain evidence="1 2">YZ-48</strain>
    </source>
</reference>
<dbReference type="InterPro" id="IPR029063">
    <property type="entry name" value="SAM-dependent_MTases_sf"/>
</dbReference>
<keyword evidence="1" id="KW-0489">Methyltransferase</keyword>
<dbReference type="GO" id="GO:0008168">
    <property type="term" value="F:methyltransferase activity"/>
    <property type="evidence" value="ECO:0007669"/>
    <property type="project" value="UniProtKB-KW"/>
</dbReference>
<gene>
    <name evidence="1" type="ORF">QHT84_09110</name>
</gene>
<keyword evidence="1" id="KW-0808">Transferase</keyword>
<protein>
    <submittedName>
        <fullName evidence="1">Class I SAM-dependent methyltransferase</fullName>
        <ecNumber evidence="1">2.1.1.-</ecNumber>
    </submittedName>
</protein>
<comment type="caution">
    <text evidence="1">The sequence shown here is derived from an EMBL/GenBank/DDBJ whole genome shotgun (WGS) entry which is preliminary data.</text>
</comment>
<proteinExistence type="predicted"/>
<dbReference type="EC" id="2.1.1.-" evidence="1"/>
<organism evidence="1 2">
    <name type="scientific">Flavobacterium sedimenticola</name>
    <dbReference type="NCBI Taxonomy" id="3043286"/>
    <lineage>
        <taxon>Bacteria</taxon>
        <taxon>Pseudomonadati</taxon>
        <taxon>Bacteroidota</taxon>
        <taxon>Flavobacteriia</taxon>
        <taxon>Flavobacteriales</taxon>
        <taxon>Flavobacteriaceae</taxon>
        <taxon>Flavobacterium</taxon>
    </lineage>
</organism>
<name>A0ABT6XRF9_9FLAO</name>
<keyword evidence="2" id="KW-1185">Reference proteome</keyword>